<evidence type="ECO:0000256" key="14">
    <source>
        <dbReference type="ARBA" id="ARBA00070775"/>
    </source>
</evidence>
<evidence type="ECO:0000256" key="10">
    <source>
        <dbReference type="ARBA" id="ARBA00023098"/>
    </source>
</evidence>
<dbReference type="CDD" id="cd11078">
    <property type="entry name" value="CYP130-like"/>
    <property type="match status" value="1"/>
</dbReference>
<evidence type="ECO:0000256" key="18">
    <source>
        <dbReference type="RuleBase" id="RU000461"/>
    </source>
</evidence>
<evidence type="ECO:0000256" key="17">
    <source>
        <dbReference type="ARBA" id="ARBA00083909"/>
    </source>
</evidence>
<evidence type="ECO:0000313" key="19">
    <source>
        <dbReference type="EMBL" id="ORB63640.1"/>
    </source>
</evidence>
<dbReference type="PRINTS" id="PR00385">
    <property type="entry name" value="P450"/>
</dbReference>
<evidence type="ECO:0000256" key="6">
    <source>
        <dbReference type="ARBA" id="ARBA00022963"/>
    </source>
</evidence>
<dbReference type="GO" id="GO:0006707">
    <property type="term" value="P:cholesterol catabolic process"/>
    <property type="evidence" value="ECO:0007669"/>
    <property type="project" value="TreeGrafter"/>
</dbReference>
<dbReference type="InterPro" id="IPR036396">
    <property type="entry name" value="Cyt_P450_sf"/>
</dbReference>
<evidence type="ECO:0000256" key="2">
    <source>
        <dbReference type="ARBA" id="ARBA00010617"/>
    </source>
</evidence>
<proteinExistence type="inferred from homology"/>
<dbReference type="GO" id="GO:0005506">
    <property type="term" value="F:iron ion binding"/>
    <property type="evidence" value="ECO:0007669"/>
    <property type="project" value="InterPro"/>
</dbReference>
<keyword evidence="7 18" id="KW-0560">Oxidoreductase</keyword>
<dbReference type="InterPro" id="IPR001128">
    <property type="entry name" value="Cyt_P450"/>
</dbReference>
<dbReference type="GO" id="GO:0020037">
    <property type="term" value="F:heme binding"/>
    <property type="evidence" value="ECO:0007669"/>
    <property type="project" value="InterPro"/>
</dbReference>
<evidence type="ECO:0000256" key="4">
    <source>
        <dbReference type="ARBA" id="ARBA00022617"/>
    </source>
</evidence>
<dbReference type="RefSeq" id="WP_083127176.1">
    <property type="nucleotide sequence ID" value="NZ_MVIM01000010.1"/>
</dbReference>
<keyword evidence="4 18" id="KW-0349">Heme</keyword>
<evidence type="ECO:0000256" key="3">
    <source>
        <dbReference type="ARBA" id="ARBA00022548"/>
    </source>
</evidence>
<dbReference type="OrthoDB" id="502624at2"/>
<dbReference type="EMBL" id="MVIM01000010">
    <property type="protein sequence ID" value="ORB63640.1"/>
    <property type="molecule type" value="Genomic_DNA"/>
</dbReference>
<keyword evidence="20" id="KW-1185">Reference proteome</keyword>
<dbReference type="FunFam" id="1.10.630.10:FF:000018">
    <property type="entry name" value="Cytochrome P450 monooxygenase"/>
    <property type="match status" value="1"/>
</dbReference>
<keyword evidence="8 18" id="KW-0408">Iron</keyword>
<keyword evidence="10" id="KW-0443">Lipid metabolism</keyword>
<dbReference type="GO" id="GO:0008395">
    <property type="term" value="F:steroid hydroxylase activity"/>
    <property type="evidence" value="ECO:0007669"/>
    <property type="project" value="TreeGrafter"/>
</dbReference>
<evidence type="ECO:0000256" key="11">
    <source>
        <dbReference type="ARBA" id="ARBA00023166"/>
    </source>
</evidence>
<protein>
    <recommendedName>
        <fullName evidence="14">Steroid C26-monooxygenase</fullName>
    </recommendedName>
    <alternativeName>
        <fullName evidence="15">Cholest-4-en-3-one C26-monooxygenase</fullName>
    </alternativeName>
    <alternativeName>
        <fullName evidence="17">Cholesterol C26-monooxygenase</fullName>
    </alternativeName>
    <alternativeName>
        <fullName evidence="16">Steroid C27-monooxygenase</fullName>
    </alternativeName>
</protein>
<evidence type="ECO:0000256" key="8">
    <source>
        <dbReference type="ARBA" id="ARBA00023004"/>
    </source>
</evidence>
<dbReference type="InterPro" id="IPR017972">
    <property type="entry name" value="Cyt_P450_CS"/>
</dbReference>
<dbReference type="Proteomes" id="UP000192411">
    <property type="component" value="Unassembled WGS sequence"/>
</dbReference>
<reference evidence="19 20" key="1">
    <citation type="submission" date="2017-02" db="EMBL/GenBank/DDBJ databases">
        <title>The new phylogeny of genus Mycobacterium.</title>
        <authorList>
            <person name="Tortoli E."/>
            <person name="Trovato A."/>
            <person name="Cirillo D.M."/>
        </authorList>
    </citation>
    <scope>NUCLEOTIDE SEQUENCE [LARGE SCALE GENOMIC DNA]</scope>
    <source>
        <strain evidence="19 20">DSM 44338</strain>
    </source>
</reference>
<dbReference type="Pfam" id="PF00067">
    <property type="entry name" value="p450"/>
    <property type="match status" value="1"/>
</dbReference>
<comment type="caution">
    <text evidence="19">The sequence shown here is derived from an EMBL/GenBank/DDBJ whole genome shotgun (WGS) entry which is preliminary data.</text>
</comment>
<dbReference type="STRING" id="75922.BST47_18890"/>
<evidence type="ECO:0000256" key="9">
    <source>
        <dbReference type="ARBA" id="ARBA00023033"/>
    </source>
</evidence>
<keyword evidence="11" id="KW-1207">Sterol metabolism</keyword>
<dbReference type="PANTHER" id="PTHR46696:SF4">
    <property type="entry name" value="BIOTIN BIOSYNTHESIS CYTOCHROME P450"/>
    <property type="match status" value="1"/>
</dbReference>
<keyword evidence="5 18" id="KW-0479">Metal-binding</keyword>
<dbReference type="eggNOG" id="COG2124">
    <property type="taxonomic scope" value="Bacteria"/>
</dbReference>
<dbReference type="SUPFAM" id="SSF48264">
    <property type="entry name" value="Cytochrome P450"/>
    <property type="match status" value="1"/>
</dbReference>
<dbReference type="AlphaFoldDB" id="A0A1X0JM24"/>
<evidence type="ECO:0000256" key="12">
    <source>
        <dbReference type="ARBA" id="ARBA00023221"/>
    </source>
</evidence>
<sequence length="402" mass="45813">MAVTKEVSDTKVYYDPYDVDIVARPYPTYARLREEAPLYYNERYDFWALSRYVDVEKSLNNWETFSNQRSDILELVKSDFDMPKGVMMFEDPPIHTMLRGLMSRVFTPRRMAEIEDQIRNYCINCLDPLVGSESFDIVAELAAMMPMRVIGMLLGIPESDQVGFRDRNDANLRTKPGAPMKVAKADAIADGRMYADYVEWRSKNPSDDLMTALLNVEFTDEDGVTRKLHRKEVLHYTQVVAGAGNETTGRLIGWLAKVLAEHPDQRREIADDRSLLIPAIDETLRFEPTGPHVARYMAKDFEAYGQTVPAGSAMLLLFGAANRDPDRFEDPDTFNIHRSGSHLTFGKGLHYCLGANLARLEGRVALDELLNRWPEWDIDYETAQLAPTSTVRGWEKLRIVVG</sequence>
<dbReference type="PANTHER" id="PTHR46696">
    <property type="entry name" value="P450, PUTATIVE (EUROFUNG)-RELATED"/>
    <property type="match status" value="1"/>
</dbReference>
<dbReference type="PROSITE" id="PS00086">
    <property type="entry name" value="CYTOCHROME_P450"/>
    <property type="match status" value="1"/>
</dbReference>
<dbReference type="PRINTS" id="PR00359">
    <property type="entry name" value="BP450"/>
</dbReference>
<comment type="pathway">
    <text evidence="13">Steroid metabolism; cholesterol degradation.</text>
</comment>
<evidence type="ECO:0000313" key="20">
    <source>
        <dbReference type="Proteomes" id="UP000192411"/>
    </source>
</evidence>
<evidence type="ECO:0000256" key="15">
    <source>
        <dbReference type="ARBA" id="ARBA00079588"/>
    </source>
</evidence>
<evidence type="ECO:0000256" key="16">
    <source>
        <dbReference type="ARBA" id="ARBA00082981"/>
    </source>
</evidence>
<evidence type="ECO:0000256" key="7">
    <source>
        <dbReference type="ARBA" id="ARBA00023002"/>
    </source>
</evidence>
<evidence type="ECO:0000256" key="1">
    <source>
        <dbReference type="ARBA" id="ARBA00001971"/>
    </source>
</evidence>
<keyword evidence="9 18" id="KW-0503">Monooxygenase</keyword>
<comment type="cofactor">
    <cofactor evidence="1">
        <name>heme</name>
        <dbReference type="ChEBI" id="CHEBI:30413"/>
    </cofactor>
</comment>
<evidence type="ECO:0000256" key="5">
    <source>
        <dbReference type="ARBA" id="ARBA00022723"/>
    </source>
</evidence>
<accession>A0A1X0JM24</accession>
<organism evidence="19 20">
    <name type="scientific">Mycolicibacterium tusciae</name>
    <dbReference type="NCBI Taxonomy" id="75922"/>
    <lineage>
        <taxon>Bacteria</taxon>
        <taxon>Bacillati</taxon>
        <taxon>Actinomycetota</taxon>
        <taxon>Actinomycetes</taxon>
        <taxon>Mycobacteriales</taxon>
        <taxon>Mycobacteriaceae</taxon>
        <taxon>Mycolicibacterium</taxon>
    </lineage>
</organism>
<keyword evidence="3" id="KW-0153">Cholesterol metabolism</keyword>
<dbReference type="GO" id="GO:0036199">
    <property type="term" value="F:cholest-4-en-3-one 26-monooxygenase activity"/>
    <property type="evidence" value="ECO:0007669"/>
    <property type="project" value="TreeGrafter"/>
</dbReference>
<dbReference type="Gene3D" id="1.10.630.10">
    <property type="entry name" value="Cytochrome P450"/>
    <property type="match status" value="1"/>
</dbReference>
<keyword evidence="12" id="KW-0753">Steroid metabolism</keyword>
<keyword evidence="6" id="KW-0442">Lipid degradation</keyword>
<comment type="similarity">
    <text evidence="2 18">Belongs to the cytochrome P450 family.</text>
</comment>
<name>A0A1X0JM24_9MYCO</name>
<evidence type="ECO:0000256" key="13">
    <source>
        <dbReference type="ARBA" id="ARBA00049645"/>
    </source>
</evidence>
<dbReference type="InterPro" id="IPR002397">
    <property type="entry name" value="Cyt_P450_B"/>
</dbReference>
<gene>
    <name evidence="19" type="ORF">BST47_18890</name>
</gene>